<keyword evidence="3" id="KW-0813">Transport</keyword>
<evidence type="ECO:0000256" key="3">
    <source>
        <dbReference type="ARBA" id="ARBA00022448"/>
    </source>
</evidence>
<dbReference type="InterPro" id="IPR051472">
    <property type="entry name" value="T3SS_Stator/FliH"/>
</dbReference>
<evidence type="ECO:0000256" key="5">
    <source>
        <dbReference type="ARBA" id="ARBA00022927"/>
    </source>
</evidence>
<keyword evidence="4" id="KW-1005">Bacterial flagellum biogenesis</keyword>
<dbReference type="Pfam" id="PF02108">
    <property type="entry name" value="FliH"/>
    <property type="match status" value="1"/>
</dbReference>
<accession>A0ABW9QVB6</accession>
<feature type="coiled-coil region" evidence="7">
    <location>
        <begin position="65"/>
        <end position="110"/>
    </location>
</feature>
<protein>
    <recommendedName>
        <fullName evidence="8">Flagellar assembly protein FliH/Type III secretion system HrpE domain-containing protein</fullName>
    </recommendedName>
</protein>
<keyword evidence="5" id="KW-0653">Protein transport</keyword>
<gene>
    <name evidence="9" type="ORF">GHK86_13105</name>
</gene>
<dbReference type="PANTHER" id="PTHR34982">
    <property type="entry name" value="YOP PROTEINS TRANSLOCATION PROTEIN L"/>
    <property type="match status" value="1"/>
</dbReference>
<sequence>MTALSRDRILRAAPMRVGGAPALAARRPEPDSAPRPALLAELATPSERRLVAQEAGWEAGYEAGRQAAEREVAARLEEAAALVEQRRRQLTGLTAALEQAVDELRAATARRSQDLFAGMADAACQLAGAVLDRELRSDPHAVLDAVTRALAAAPEGPATVRVHPDDLPAVREAWAGSARLSFEADPAVAPGGCVLQAAAATVDATVA</sequence>
<evidence type="ECO:0000256" key="2">
    <source>
        <dbReference type="ARBA" id="ARBA00006602"/>
    </source>
</evidence>
<dbReference type="Proteomes" id="UP000437736">
    <property type="component" value="Unassembled WGS sequence"/>
</dbReference>
<evidence type="ECO:0000256" key="6">
    <source>
        <dbReference type="ARBA" id="ARBA00023225"/>
    </source>
</evidence>
<evidence type="ECO:0000313" key="10">
    <source>
        <dbReference type="Proteomes" id="UP000437736"/>
    </source>
</evidence>
<evidence type="ECO:0000256" key="4">
    <source>
        <dbReference type="ARBA" id="ARBA00022795"/>
    </source>
</evidence>
<feature type="domain" description="Flagellar assembly protein FliH/Type III secretion system HrpE" evidence="8">
    <location>
        <begin position="95"/>
        <end position="206"/>
    </location>
</feature>
<keyword evidence="6" id="KW-1006">Bacterial flagellum protein export</keyword>
<comment type="similarity">
    <text evidence="2">Belongs to the FliH family.</text>
</comment>
<feature type="non-terminal residue" evidence="9">
    <location>
        <position position="207"/>
    </location>
</feature>
<organism evidence="9 10">
    <name type="scientific">Acidiferrimicrobium australe</name>
    <dbReference type="NCBI Taxonomy" id="2664430"/>
    <lineage>
        <taxon>Bacteria</taxon>
        <taxon>Bacillati</taxon>
        <taxon>Actinomycetota</taxon>
        <taxon>Acidimicrobiia</taxon>
        <taxon>Acidimicrobiales</taxon>
        <taxon>Acidimicrobiaceae</taxon>
        <taxon>Acidiferrimicrobium</taxon>
    </lineage>
</organism>
<evidence type="ECO:0000313" key="9">
    <source>
        <dbReference type="EMBL" id="MST33652.1"/>
    </source>
</evidence>
<keyword evidence="10" id="KW-1185">Reference proteome</keyword>
<evidence type="ECO:0000259" key="8">
    <source>
        <dbReference type="Pfam" id="PF02108"/>
    </source>
</evidence>
<dbReference type="PANTHER" id="PTHR34982:SF1">
    <property type="entry name" value="FLAGELLAR ASSEMBLY PROTEIN FLIH"/>
    <property type="match status" value="1"/>
</dbReference>
<reference evidence="9 10" key="1">
    <citation type="submission" date="2019-11" db="EMBL/GenBank/DDBJ databases">
        <title>Acidiferrimicrobium australis gen. nov., sp. nov., an acidophilic and obligately heterotrophic, member of the Actinobacteria that catalyses dissimilatory oxido- reduction of iron isolated from metal-rich acidic water in Chile.</title>
        <authorList>
            <person name="Gonzalez D."/>
            <person name="Huber K."/>
            <person name="Hedrich S."/>
            <person name="Rojas-Villalobos C."/>
            <person name="Quatrini R."/>
            <person name="Dinamarca M.A."/>
            <person name="Schwarz A."/>
            <person name="Canales C."/>
            <person name="Nancucheo I."/>
        </authorList>
    </citation>
    <scope>NUCLEOTIDE SEQUENCE [LARGE SCALE GENOMIC DNA]</scope>
    <source>
        <strain evidence="9 10">USS-CCA1</strain>
    </source>
</reference>
<evidence type="ECO:0000256" key="1">
    <source>
        <dbReference type="ARBA" id="ARBA00003041"/>
    </source>
</evidence>
<name>A0ABW9QVB6_9ACTN</name>
<keyword evidence="7" id="KW-0175">Coiled coil</keyword>
<dbReference type="EMBL" id="WJHE01000673">
    <property type="protein sequence ID" value="MST33652.1"/>
    <property type="molecule type" value="Genomic_DNA"/>
</dbReference>
<evidence type="ECO:0000256" key="7">
    <source>
        <dbReference type="SAM" id="Coils"/>
    </source>
</evidence>
<comment type="caution">
    <text evidence="9">The sequence shown here is derived from an EMBL/GenBank/DDBJ whole genome shotgun (WGS) entry which is preliminary data.</text>
</comment>
<proteinExistence type="inferred from homology"/>
<comment type="function">
    <text evidence="1">Needed for flagellar regrowth and assembly.</text>
</comment>
<dbReference type="InterPro" id="IPR018035">
    <property type="entry name" value="Flagellar_FliH/T3SS_HrpE"/>
</dbReference>